<dbReference type="EMBL" id="JAUJDW010000272">
    <property type="protein sequence ID" value="KAK0609155.1"/>
    <property type="molecule type" value="Genomic_DNA"/>
</dbReference>
<comment type="caution">
    <text evidence="2">The sequence shown here is derived from an EMBL/GenBank/DDBJ whole genome shotgun (WGS) entry which is preliminary data.</text>
</comment>
<sequence>MQNDNNNDRNADSPKISQPQDGSSNMPASTPTTPTPSSHSAQLAHLNAALATVLARRDAYRAYLLSWYDDAYTVISSFRPQAADAYHHATITMALRRPLPTTTSPRFHDAAGRRLAISGGTLIGRDNTCPAHVCATILPEIAHFRDDEDSDVRSRGNLVGWVLEHLAVFDIDDRREWSGGTVGEGLERVYEWARGGVVQRLDDVRVVWLAVELVEQLDALEGRAARFLSETQANDMTAGAREALRLLKELHDAVKMLPGAARGVGSEGSIVLAGDWIDPVDPAAMVIWRAAVRGARGRSARIDQANARQTRRELYHEVARIPNERLRNGILRALAVTVSDGFLERARRMRRAFDANNIGGPVFDALIKAIEKHDFMQQQRELFDSICEAHMARDLGKDGSNDLHEIFTKSMESIEAQMGDFEAYVEGLSFMQRRAVRTAAERHDFEAVVELLGRYRPHCDYSHEVTRRQMLHHLGVFFLWSKAATIRQHFSQDNDFRISASFHEYEDVHLTRLFCYGAHYFRASQKDRHDMGCLITGLSWLCGLIESWLANVQELKKFSMAAGAKIREQSRLVGEAASQEALDVVHGELNEAKARLKRQWRVVNNLMDATDVFVGTPPSVDPSMDEPTFNKFTRNEDDYSVIARYAELRRFVLMPRNRGVLQGGTLEIVAENVERWA</sequence>
<organism evidence="2 3">
    <name type="scientific">Lasiodiplodia hormozganensis</name>
    <dbReference type="NCBI Taxonomy" id="869390"/>
    <lineage>
        <taxon>Eukaryota</taxon>
        <taxon>Fungi</taxon>
        <taxon>Dikarya</taxon>
        <taxon>Ascomycota</taxon>
        <taxon>Pezizomycotina</taxon>
        <taxon>Dothideomycetes</taxon>
        <taxon>Dothideomycetes incertae sedis</taxon>
        <taxon>Botryosphaeriales</taxon>
        <taxon>Botryosphaeriaceae</taxon>
        <taxon>Lasiodiplodia</taxon>
    </lineage>
</organism>
<gene>
    <name evidence="2" type="ORF">DIS24_g12446</name>
</gene>
<proteinExistence type="predicted"/>
<dbReference type="Proteomes" id="UP001175001">
    <property type="component" value="Unassembled WGS sequence"/>
</dbReference>
<reference evidence="2" key="1">
    <citation type="submission" date="2023-06" db="EMBL/GenBank/DDBJ databases">
        <title>Multi-omics analyses reveal the molecular pathogenesis toolkit of Lasiodiplodia hormozganensis, a cross-kingdom pathogen.</title>
        <authorList>
            <person name="Felix C."/>
            <person name="Meneses R."/>
            <person name="Goncalves M.F.M."/>
            <person name="Tilleman L."/>
            <person name="Duarte A.S."/>
            <person name="Jorrin-Novo J.V."/>
            <person name="Van De Peer Y."/>
            <person name="Deforce D."/>
            <person name="Van Nieuwerburgh F."/>
            <person name="Esteves A.C."/>
            <person name="Alves A."/>
        </authorList>
    </citation>
    <scope>NUCLEOTIDE SEQUENCE</scope>
    <source>
        <strain evidence="2">CBS 339.90</strain>
    </source>
</reference>
<evidence type="ECO:0000313" key="3">
    <source>
        <dbReference type="Proteomes" id="UP001175001"/>
    </source>
</evidence>
<keyword evidence="3" id="KW-1185">Reference proteome</keyword>
<dbReference type="AlphaFoldDB" id="A0AA39U0J9"/>
<evidence type="ECO:0000256" key="1">
    <source>
        <dbReference type="SAM" id="MobiDB-lite"/>
    </source>
</evidence>
<accession>A0AA39U0J9</accession>
<feature type="compositionally biased region" description="Basic and acidic residues" evidence="1">
    <location>
        <begin position="1"/>
        <end position="12"/>
    </location>
</feature>
<name>A0AA39U0J9_9PEZI</name>
<protein>
    <submittedName>
        <fullName evidence="2">Uncharacterized protein</fullName>
    </submittedName>
</protein>
<feature type="compositionally biased region" description="Low complexity" evidence="1">
    <location>
        <begin position="27"/>
        <end position="41"/>
    </location>
</feature>
<evidence type="ECO:0000313" key="2">
    <source>
        <dbReference type="EMBL" id="KAK0609155.1"/>
    </source>
</evidence>
<feature type="region of interest" description="Disordered" evidence="1">
    <location>
        <begin position="1"/>
        <end position="41"/>
    </location>
</feature>
<feature type="compositionally biased region" description="Polar residues" evidence="1">
    <location>
        <begin position="15"/>
        <end position="26"/>
    </location>
</feature>